<evidence type="ECO:0000256" key="1">
    <source>
        <dbReference type="ARBA" id="ARBA00012513"/>
    </source>
</evidence>
<feature type="compositionally biased region" description="Basic and acidic residues" evidence="9">
    <location>
        <begin position="740"/>
        <end position="752"/>
    </location>
</feature>
<dbReference type="AlphaFoldDB" id="S8BNE8"/>
<evidence type="ECO:0000256" key="2">
    <source>
        <dbReference type="ARBA" id="ARBA00022527"/>
    </source>
</evidence>
<dbReference type="GO" id="GO:0000278">
    <property type="term" value="P:mitotic cell cycle"/>
    <property type="evidence" value="ECO:0007669"/>
    <property type="project" value="TreeGrafter"/>
</dbReference>
<dbReference type="PANTHER" id="PTHR24419">
    <property type="entry name" value="INTERLEUKIN-1 RECEPTOR-ASSOCIATED KINASE"/>
    <property type="match status" value="1"/>
</dbReference>
<dbReference type="GO" id="GO:0035556">
    <property type="term" value="P:intracellular signal transduction"/>
    <property type="evidence" value="ECO:0007669"/>
    <property type="project" value="TreeGrafter"/>
</dbReference>
<evidence type="ECO:0000256" key="3">
    <source>
        <dbReference type="ARBA" id="ARBA00022679"/>
    </source>
</evidence>
<dbReference type="EC" id="2.7.11.1" evidence="1"/>
<dbReference type="eggNOG" id="KOG2464">
    <property type="taxonomic scope" value="Eukaryota"/>
</dbReference>
<comment type="catalytic activity">
    <reaction evidence="8">
        <text>L-seryl-[protein] + ATP = O-phospho-L-seryl-[protein] + ADP + H(+)</text>
        <dbReference type="Rhea" id="RHEA:17989"/>
        <dbReference type="Rhea" id="RHEA-COMP:9863"/>
        <dbReference type="Rhea" id="RHEA-COMP:11604"/>
        <dbReference type="ChEBI" id="CHEBI:15378"/>
        <dbReference type="ChEBI" id="CHEBI:29999"/>
        <dbReference type="ChEBI" id="CHEBI:30616"/>
        <dbReference type="ChEBI" id="CHEBI:83421"/>
        <dbReference type="ChEBI" id="CHEBI:456216"/>
        <dbReference type="EC" id="2.7.11.1"/>
    </reaction>
</comment>
<evidence type="ECO:0000256" key="9">
    <source>
        <dbReference type="SAM" id="MobiDB-lite"/>
    </source>
</evidence>
<name>S8BNE8_DACHA</name>
<dbReference type="GO" id="GO:0005737">
    <property type="term" value="C:cytoplasm"/>
    <property type="evidence" value="ECO:0007669"/>
    <property type="project" value="TreeGrafter"/>
</dbReference>
<comment type="caution">
    <text evidence="11">The sequence shown here is derived from an EMBL/GenBank/DDBJ whole genome shotgun (WGS) entry which is preliminary data.</text>
</comment>
<evidence type="ECO:0000313" key="12">
    <source>
        <dbReference type="Proteomes" id="UP000015100"/>
    </source>
</evidence>
<dbReference type="Pfam" id="PF12330">
    <property type="entry name" value="Haspin_kinase"/>
    <property type="match status" value="1"/>
</dbReference>
<feature type="compositionally biased region" description="Basic and acidic residues" evidence="9">
    <location>
        <begin position="188"/>
        <end position="202"/>
    </location>
</feature>
<gene>
    <name evidence="11" type="ORF">H072_5118</name>
</gene>
<organism evidence="11 12">
    <name type="scientific">Dactylellina haptotyla (strain CBS 200.50)</name>
    <name type="common">Nematode-trapping fungus</name>
    <name type="synonym">Monacrosporium haptotylum</name>
    <dbReference type="NCBI Taxonomy" id="1284197"/>
    <lineage>
        <taxon>Eukaryota</taxon>
        <taxon>Fungi</taxon>
        <taxon>Dikarya</taxon>
        <taxon>Ascomycota</taxon>
        <taxon>Pezizomycotina</taxon>
        <taxon>Orbiliomycetes</taxon>
        <taxon>Orbiliales</taxon>
        <taxon>Orbiliaceae</taxon>
        <taxon>Dactylellina</taxon>
    </lineage>
</organism>
<feature type="compositionally biased region" description="Acidic residues" evidence="9">
    <location>
        <begin position="753"/>
        <end position="762"/>
    </location>
</feature>
<feature type="compositionally biased region" description="Low complexity" evidence="9">
    <location>
        <begin position="331"/>
        <end position="353"/>
    </location>
</feature>
<dbReference type="EMBL" id="AQGS01000267">
    <property type="protein sequence ID" value="EPS40988.1"/>
    <property type="molecule type" value="Genomic_DNA"/>
</dbReference>
<sequence>MPSALQKPRMYGTARRGGGTAKASFRGSVRAWDNQRKGGLLMQSAAPQQPQSKPTVQQNHSGYDSDSDGSDDFELESPPESPVTTKTLPTESSVPLPPCTPARQENLKDSEDSSADESEMPALRNRKPLAQKSVSETNRLLQAPNPNKAKGKGRNRKSKSRKSTVKESVIIEAIRQPTTPLTAKRVTRSQDEEISTPDHMEVELPLSLNTDSSVEEAAPAVVDLASDEEDSAVTDLTTDEASTQSDSSEDARGKGEVESEVEKEELGDTALLSPQKRAALHNQARRRGRGRGAPLAFKRDSLASNFQSLAIESPLKQQQPELETESEESAESSPRISTRTPSPSRSPTPESDPVLTLAPESEVFNLLPFCDEKRIMTYTEYLKSISPDFSRIKKIGESSFAEVYIHKTDDGRSVVLKLVPLAEENNVKEVIQELKITRTLSPLPNFINYLGCQVVAGDVPEGFEEAWRIWAETKDEEYQEGISKFGEADYYAIIALEDGGCSLEHTVWKTWDVPLEIFRQTVVAFAEAERQREFEHRDLHNGNLLVRDLKKEREDNAKEESGVGRELEVGSFEDVAVTVIDYTLSRAQIPEEFGGGIAYMELEEGMFEVEGLYQFDIYRSVREEVVMLKARSNGTKGRRCSGRVNKPEWSTYCPRSNVMWLHYLIKILIRSDEGRRNGGKLWIRKPTKAKKNAFDLDCWGKMMKLHEMMDKEADEECNFNGAVDIEKWCSQEGLFEGLEEERKKRGRERGEKEEEPEAVEEDAAPKKTRRKGRGKVRK</sequence>
<dbReference type="InterPro" id="IPR024604">
    <property type="entry name" value="GSG2_C"/>
</dbReference>
<dbReference type="InterPro" id="IPR011009">
    <property type="entry name" value="Kinase-like_dom_sf"/>
</dbReference>
<evidence type="ECO:0000256" key="6">
    <source>
        <dbReference type="ARBA" id="ARBA00022840"/>
    </source>
</evidence>
<dbReference type="OMA" id="QDAGTDC"/>
<feature type="region of interest" description="Disordered" evidence="9">
    <location>
        <begin position="312"/>
        <end position="357"/>
    </location>
</feature>
<proteinExistence type="predicted"/>
<evidence type="ECO:0000259" key="10">
    <source>
        <dbReference type="PROSITE" id="PS50011"/>
    </source>
</evidence>
<dbReference type="STRING" id="1284197.S8BNE8"/>
<keyword evidence="2" id="KW-0723">Serine/threonine-protein kinase</keyword>
<reference evidence="11 12" key="1">
    <citation type="journal article" date="2013" name="PLoS Genet.">
        <title>Genomic mechanisms accounting for the adaptation to parasitism in nematode-trapping fungi.</title>
        <authorList>
            <person name="Meerupati T."/>
            <person name="Andersson K.M."/>
            <person name="Friman E."/>
            <person name="Kumar D."/>
            <person name="Tunlid A."/>
            <person name="Ahren D."/>
        </authorList>
    </citation>
    <scope>NUCLEOTIDE SEQUENCE [LARGE SCALE GENOMIC DNA]</scope>
    <source>
        <strain evidence="11 12">CBS 200.50</strain>
    </source>
</reference>
<keyword evidence="4" id="KW-0547">Nucleotide-binding</keyword>
<evidence type="ECO:0000256" key="5">
    <source>
        <dbReference type="ARBA" id="ARBA00022777"/>
    </source>
</evidence>
<keyword evidence="5" id="KW-0418">Kinase</keyword>
<feature type="compositionally biased region" description="Acidic residues" evidence="9">
    <location>
        <begin position="258"/>
        <end position="267"/>
    </location>
</feature>
<feature type="compositionally biased region" description="Polar residues" evidence="9">
    <location>
        <begin position="234"/>
        <end position="246"/>
    </location>
</feature>
<feature type="domain" description="Protein kinase" evidence="10">
    <location>
        <begin position="389"/>
        <end position="778"/>
    </location>
</feature>
<feature type="compositionally biased region" description="Basic residues" evidence="9">
    <location>
        <begin position="149"/>
        <end position="163"/>
    </location>
</feature>
<evidence type="ECO:0000256" key="8">
    <source>
        <dbReference type="ARBA" id="ARBA00048679"/>
    </source>
</evidence>
<dbReference type="SMART" id="SM01331">
    <property type="entry name" value="DUF3635"/>
    <property type="match status" value="1"/>
</dbReference>
<dbReference type="GO" id="GO:0005524">
    <property type="term" value="F:ATP binding"/>
    <property type="evidence" value="ECO:0007669"/>
    <property type="project" value="UniProtKB-KW"/>
</dbReference>
<feature type="region of interest" description="Disordered" evidence="9">
    <location>
        <begin position="1"/>
        <end position="296"/>
    </location>
</feature>
<dbReference type="PROSITE" id="PS50011">
    <property type="entry name" value="PROTEIN_KINASE_DOM"/>
    <property type="match status" value="1"/>
</dbReference>
<keyword evidence="12" id="KW-1185">Reference proteome</keyword>
<feature type="region of interest" description="Disordered" evidence="9">
    <location>
        <begin position="739"/>
        <end position="778"/>
    </location>
</feature>
<keyword evidence="6" id="KW-0067">ATP-binding</keyword>
<evidence type="ECO:0000313" key="11">
    <source>
        <dbReference type="EMBL" id="EPS40988.1"/>
    </source>
</evidence>
<dbReference type="InterPro" id="IPR000719">
    <property type="entry name" value="Prot_kinase_dom"/>
</dbReference>
<dbReference type="OrthoDB" id="5327538at2759"/>
<feature type="compositionally biased region" description="Polar residues" evidence="9">
    <location>
        <begin position="82"/>
        <end position="93"/>
    </location>
</feature>
<dbReference type="HOGENOM" id="CLU_351604_0_0_1"/>
<keyword evidence="3" id="KW-0808">Transferase</keyword>
<dbReference type="PANTHER" id="PTHR24419:SF18">
    <property type="entry name" value="SERINE_THREONINE-PROTEIN KINASE HASPIN"/>
    <property type="match status" value="1"/>
</dbReference>
<dbReference type="SUPFAM" id="SSF56112">
    <property type="entry name" value="Protein kinase-like (PK-like)"/>
    <property type="match status" value="1"/>
</dbReference>
<dbReference type="Gene3D" id="3.30.200.20">
    <property type="entry name" value="Phosphorylase Kinase, domain 1"/>
    <property type="match status" value="1"/>
</dbReference>
<dbReference type="Proteomes" id="UP000015100">
    <property type="component" value="Unassembled WGS sequence"/>
</dbReference>
<accession>S8BNE8</accession>
<feature type="compositionally biased region" description="Acidic residues" evidence="9">
    <location>
        <begin position="65"/>
        <end position="77"/>
    </location>
</feature>
<dbReference type="GO" id="GO:0072354">
    <property type="term" value="F:histone H3T3 kinase activity"/>
    <property type="evidence" value="ECO:0007669"/>
    <property type="project" value="TreeGrafter"/>
</dbReference>
<comment type="catalytic activity">
    <reaction evidence="7">
        <text>L-threonyl-[protein] + ATP = O-phospho-L-threonyl-[protein] + ADP + H(+)</text>
        <dbReference type="Rhea" id="RHEA:46608"/>
        <dbReference type="Rhea" id="RHEA-COMP:11060"/>
        <dbReference type="Rhea" id="RHEA-COMP:11605"/>
        <dbReference type="ChEBI" id="CHEBI:15378"/>
        <dbReference type="ChEBI" id="CHEBI:30013"/>
        <dbReference type="ChEBI" id="CHEBI:30616"/>
        <dbReference type="ChEBI" id="CHEBI:61977"/>
        <dbReference type="ChEBI" id="CHEBI:456216"/>
        <dbReference type="EC" id="2.7.11.1"/>
    </reaction>
</comment>
<feature type="compositionally biased region" description="Low complexity" evidence="9">
    <location>
        <begin position="43"/>
        <end position="52"/>
    </location>
</feature>
<evidence type="ECO:0000256" key="7">
    <source>
        <dbReference type="ARBA" id="ARBA00047899"/>
    </source>
</evidence>
<dbReference type="Gene3D" id="1.10.510.10">
    <property type="entry name" value="Transferase(Phosphotransferase) domain 1"/>
    <property type="match status" value="1"/>
</dbReference>
<reference evidence="12" key="2">
    <citation type="submission" date="2013-04" db="EMBL/GenBank/DDBJ databases">
        <title>Genomic mechanisms accounting for the adaptation to parasitism in nematode-trapping fungi.</title>
        <authorList>
            <person name="Ahren D.G."/>
        </authorList>
    </citation>
    <scope>NUCLEOTIDE SEQUENCE [LARGE SCALE GENOMIC DNA]</scope>
    <source>
        <strain evidence="12">CBS 200.50</strain>
    </source>
</reference>
<dbReference type="GO" id="GO:0005634">
    <property type="term" value="C:nucleus"/>
    <property type="evidence" value="ECO:0007669"/>
    <property type="project" value="TreeGrafter"/>
</dbReference>
<evidence type="ECO:0000256" key="4">
    <source>
        <dbReference type="ARBA" id="ARBA00022741"/>
    </source>
</evidence>
<protein>
    <recommendedName>
        <fullName evidence="1">non-specific serine/threonine protein kinase</fullName>
        <ecNumber evidence="1">2.7.11.1</ecNumber>
    </recommendedName>
</protein>
<feature type="compositionally biased region" description="Basic residues" evidence="9">
    <location>
        <begin position="766"/>
        <end position="778"/>
    </location>
</feature>